<dbReference type="Proteomes" id="UP000233435">
    <property type="component" value="Unassembled WGS sequence"/>
</dbReference>
<dbReference type="RefSeq" id="WP_106658194.1">
    <property type="nucleotide sequence ID" value="NZ_PJEO01000010.1"/>
</dbReference>
<evidence type="ECO:0000256" key="1">
    <source>
        <dbReference type="SAM" id="Phobius"/>
    </source>
</evidence>
<feature type="transmembrane region" description="Helical" evidence="1">
    <location>
        <begin position="55"/>
        <end position="76"/>
    </location>
</feature>
<evidence type="ECO:0000313" key="3">
    <source>
        <dbReference type="Proteomes" id="UP000233435"/>
    </source>
</evidence>
<keyword evidence="3" id="KW-1185">Reference proteome</keyword>
<accession>A0A2N3HNV5</accession>
<proteinExistence type="predicted"/>
<gene>
    <name evidence="2" type="ORF">CSW08_01750</name>
</gene>
<sequence>MTDKETEEAIKIIKDFTSLINDESGKSDIKMLEIRSLKSSIELSEKTLISLKNQFWYNLMYVLIGGAIGLCTTMAVQYNEGEEIERLHKSAYELNDKHDSLNIGLHEMRLEIISLKTELDSLKNK</sequence>
<keyword evidence="1" id="KW-0812">Transmembrane</keyword>
<name>A0A2N3HNV5_9FLAO</name>
<dbReference type="AlphaFoldDB" id="A0A2N3HNV5"/>
<keyword evidence="1" id="KW-0472">Membrane</keyword>
<reference evidence="2 3" key="1">
    <citation type="submission" date="2017-12" db="EMBL/GenBank/DDBJ databases">
        <title>Confluentibacter flavum sp. nov., isolated from the saline lake.</title>
        <authorList>
            <person name="Yu L."/>
        </authorList>
    </citation>
    <scope>NUCLEOTIDE SEQUENCE [LARGE SCALE GENOMIC DNA]</scope>
    <source>
        <strain evidence="2 3">3B</strain>
    </source>
</reference>
<evidence type="ECO:0000313" key="2">
    <source>
        <dbReference type="EMBL" id="PKQ46659.1"/>
    </source>
</evidence>
<comment type="caution">
    <text evidence="2">The sequence shown here is derived from an EMBL/GenBank/DDBJ whole genome shotgun (WGS) entry which is preliminary data.</text>
</comment>
<keyword evidence="1" id="KW-1133">Transmembrane helix</keyword>
<protein>
    <submittedName>
        <fullName evidence="2">Uncharacterized protein</fullName>
    </submittedName>
</protein>
<dbReference type="OrthoDB" id="1451665at2"/>
<organism evidence="2 3">
    <name type="scientific">Confluentibacter flavum</name>
    <dbReference type="NCBI Taxonomy" id="1909700"/>
    <lineage>
        <taxon>Bacteria</taxon>
        <taxon>Pseudomonadati</taxon>
        <taxon>Bacteroidota</taxon>
        <taxon>Flavobacteriia</taxon>
        <taxon>Flavobacteriales</taxon>
        <taxon>Flavobacteriaceae</taxon>
        <taxon>Confluentibacter</taxon>
    </lineage>
</organism>
<dbReference type="EMBL" id="PJEO01000010">
    <property type="protein sequence ID" value="PKQ46659.1"/>
    <property type="molecule type" value="Genomic_DNA"/>
</dbReference>